<organism evidence="2 3">
    <name type="scientific">Desulfotomaculum copahuensis</name>
    <dbReference type="NCBI Taxonomy" id="1838280"/>
    <lineage>
        <taxon>Bacteria</taxon>
        <taxon>Bacillati</taxon>
        <taxon>Bacillota</taxon>
        <taxon>Clostridia</taxon>
        <taxon>Eubacteriales</taxon>
        <taxon>Desulfotomaculaceae</taxon>
        <taxon>Desulfotomaculum</taxon>
    </lineage>
</organism>
<dbReference type="Pfam" id="PF13481">
    <property type="entry name" value="AAA_25"/>
    <property type="match status" value="1"/>
</dbReference>
<dbReference type="STRING" id="1838280.A6M21_16285"/>
<reference evidence="2 3" key="1">
    <citation type="submission" date="2016-04" db="EMBL/GenBank/DDBJ databases">
        <authorList>
            <person name="Evans L.H."/>
            <person name="Alamgir A."/>
            <person name="Owens N."/>
            <person name="Weber N.D."/>
            <person name="Virtaneva K."/>
            <person name="Barbian K."/>
            <person name="Babar A."/>
            <person name="Rosenke K."/>
        </authorList>
    </citation>
    <scope>NUCLEOTIDE SEQUENCE [LARGE SCALE GENOMIC DNA]</scope>
    <source>
        <strain evidence="2 3">LMa1</strain>
    </source>
</reference>
<proteinExistence type="predicted"/>
<dbReference type="InterPro" id="IPR027417">
    <property type="entry name" value="P-loop_NTPase"/>
</dbReference>
<dbReference type="InterPro" id="IPR054468">
    <property type="entry name" value="NrSPol-like_HBD"/>
</dbReference>
<dbReference type="Proteomes" id="UP000078532">
    <property type="component" value="Unassembled WGS sequence"/>
</dbReference>
<dbReference type="RefSeq" id="WP_066671912.1">
    <property type="nucleotide sequence ID" value="NZ_LYVF01000201.1"/>
</dbReference>
<keyword evidence="3" id="KW-1185">Reference proteome</keyword>
<evidence type="ECO:0000313" key="3">
    <source>
        <dbReference type="Proteomes" id="UP000078532"/>
    </source>
</evidence>
<dbReference type="AlphaFoldDB" id="A0A1B7LAG2"/>
<dbReference type="Gene3D" id="1.10.10.10">
    <property type="entry name" value="Winged helix-like DNA-binding domain superfamily/Winged helix DNA-binding domain"/>
    <property type="match status" value="1"/>
</dbReference>
<accession>A0A1B7LAG2</accession>
<dbReference type="EMBL" id="LYVF01000201">
    <property type="protein sequence ID" value="OAT79319.1"/>
    <property type="molecule type" value="Genomic_DNA"/>
</dbReference>
<evidence type="ECO:0000259" key="1">
    <source>
        <dbReference type="Pfam" id="PF22763"/>
    </source>
</evidence>
<comment type="caution">
    <text evidence="2">The sequence shown here is derived from an EMBL/GenBank/DDBJ whole genome shotgun (WGS) entry which is preliminary data.</text>
</comment>
<name>A0A1B7LAG2_9FIRM</name>
<feature type="domain" description="NrS-1 polymerase-like HBD" evidence="1">
    <location>
        <begin position="216"/>
        <end position="255"/>
    </location>
</feature>
<gene>
    <name evidence="2" type="ORF">A6M21_16285</name>
</gene>
<protein>
    <recommendedName>
        <fullName evidence="1">NrS-1 polymerase-like HBD domain-containing protein</fullName>
    </recommendedName>
</protein>
<dbReference type="InterPro" id="IPR036388">
    <property type="entry name" value="WH-like_DNA-bd_sf"/>
</dbReference>
<dbReference type="OrthoDB" id="9763644at2"/>
<evidence type="ECO:0000313" key="2">
    <source>
        <dbReference type="EMBL" id="OAT79319.1"/>
    </source>
</evidence>
<sequence length="623" mass="70435">MRTENIPQELKDVSQWVVWRAERKGNGKIDKIPYNWISGSKASTVNPADWMTFEHAVKGYNKGYDGIGFVLTKDDAFVGIDLDNCIMDGVISDKALRIISDINSYTEISPSGKGIRIFTRAKLNGKGNRTGDYEIYSRERFLTLTGDKVDNSPSSVLERQAEVDAFHKRYIDKAEPVAQNDCGNELEDFEIIGMMSKKAKDLWGGVDFKEYNYPSQSEADLALMCELAFYTNRDPDKMEKLFRLSAYGQRDKNQRQDIIERLITKALGCVKEGPTKESKIVDLTSILTRPDVNKPTKDPDWVIPDISAKGDVTVCIGKQKGGKSWLWLRAACELSKGGKFMGGLANVRPQKVLYLMYDNVGEDRTMARIRKARWEFNPDNLTFVFNENVMKKEINIFLDQKDSYFDSVINSIKPDLLIVDTLGSCHTVNENSNEEMKPIITKFTRLARESNIAVVILHHTRKAKPGEASVSMDMDDSVGATIILRLASCIIGVKKQKTDAGEEVHKVMPLGSWYKDFKTFEYSLTDKEDDNGTYVDMAVNLEATNRVLSTQDIVENAIKEHYGVDDQFQAKDIVGLTGLNKNTVRKHLDALVSDFKLKRTGHTRDKIYQVPNPVKDIFLECLN</sequence>
<dbReference type="Gene3D" id="3.40.50.300">
    <property type="entry name" value="P-loop containing nucleotide triphosphate hydrolases"/>
    <property type="match status" value="1"/>
</dbReference>
<dbReference type="SUPFAM" id="SSF52540">
    <property type="entry name" value="P-loop containing nucleoside triphosphate hydrolases"/>
    <property type="match status" value="1"/>
</dbReference>
<dbReference type="Pfam" id="PF22763">
    <property type="entry name" value="NrS1-1_pol-like_HBD"/>
    <property type="match status" value="1"/>
</dbReference>